<comment type="caution">
    <text evidence="7">The sequence shown here is derived from an EMBL/GenBank/DDBJ whole genome shotgun (WGS) entry which is preliminary data.</text>
</comment>
<dbReference type="InterPro" id="IPR002698">
    <property type="entry name" value="FTHF_cligase"/>
</dbReference>
<organism evidence="7 8">
    <name type="scientific">Endocarpon pusillum</name>
    <dbReference type="NCBI Taxonomy" id="364733"/>
    <lineage>
        <taxon>Eukaryota</taxon>
        <taxon>Fungi</taxon>
        <taxon>Dikarya</taxon>
        <taxon>Ascomycota</taxon>
        <taxon>Pezizomycotina</taxon>
        <taxon>Eurotiomycetes</taxon>
        <taxon>Chaetothyriomycetidae</taxon>
        <taxon>Verrucariales</taxon>
        <taxon>Verrucariaceae</taxon>
        <taxon>Endocarpon</taxon>
    </lineage>
</organism>
<sequence length="249" mass="27734">MRLLSLIGRVPIQDRRMASASPTFQAKKALRKHIKDQLSGIAPTEIGRQSKEVTDQVLKLPEFGHATRISVYLSMPKAELCTANIVREALSQGKRVFVPYIQKLSESTRSRSCMEMFALHSQEDLDSLQPDTWGIPTLGRDSLQHRENALGGLGPSEENDGQNKDIFEGLDMILLPGVAFDHSGGRLGHGKGFYDHFLRTYWEAASRNNINAKMPRLIGLALKQQLLPPDTTVPTSTDDWRVDQIITGS</sequence>
<dbReference type="GO" id="GO:0005524">
    <property type="term" value="F:ATP binding"/>
    <property type="evidence" value="ECO:0007669"/>
    <property type="project" value="UniProtKB-KW"/>
</dbReference>
<dbReference type="OrthoDB" id="2015992at2759"/>
<evidence type="ECO:0000313" key="7">
    <source>
        <dbReference type="EMBL" id="KAF7504042.1"/>
    </source>
</evidence>
<dbReference type="Pfam" id="PF01812">
    <property type="entry name" value="5-FTHF_cyc-lig"/>
    <property type="match status" value="1"/>
</dbReference>
<reference evidence="7" key="1">
    <citation type="submission" date="2020-02" db="EMBL/GenBank/DDBJ databases">
        <authorList>
            <person name="Palmer J.M."/>
        </authorList>
    </citation>
    <scope>NUCLEOTIDE SEQUENCE</scope>
    <source>
        <strain evidence="7">EPUS1.4</strain>
        <tissue evidence="7">Thallus</tissue>
    </source>
</reference>
<gene>
    <name evidence="7" type="ORF">GJ744_002871</name>
</gene>
<accession>A0A8H7DZQ4</accession>
<dbReference type="GO" id="GO:0005739">
    <property type="term" value="C:mitochondrion"/>
    <property type="evidence" value="ECO:0007669"/>
    <property type="project" value="TreeGrafter"/>
</dbReference>
<dbReference type="GO" id="GO:0030272">
    <property type="term" value="F:5-formyltetrahydrofolate cyclo-ligase activity"/>
    <property type="evidence" value="ECO:0007669"/>
    <property type="project" value="UniProtKB-EC"/>
</dbReference>
<dbReference type="GO" id="GO:0009396">
    <property type="term" value="P:folic acid-containing compound biosynthetic process"/>
    <property type="evidence" value="ECO:0007669"/>
    <property type="project" value="TreeGrafter"/>
</dbReference>
<feature type="binding site" evidence="6">
    <location>
        <position position="79"/>
    </location>
    <ligand>
        <name>substrate</name>
    </ligand>
</feature>
<keyword evidence="8" id="KW-1185">Reference proteome</keyword>
<proteinExistence type="inferred from homology"/>
<protein>
    <recommendedName>
        <fullName evidence="5">5-formyltetrahydrofolate cyclo-ligase</fullName>
        <ecNumber evidence="5">6.3.3.2</ecNumber>
    </recommendedName>
</protein>
<evidence type="ECO:0000256" key="5">
    <source>
        <dbReference type="ARBA" id="ARBA00038966"/>
    </source>
</evidence>
<evidence type="ECO:0000256" key="3">
    <source>
        <dbReference type="ARBA" id="ARBA00022840"/>
    </source>
</evidence>
<keyword evidence="2 6" id="KW-0547">Nucleotide-binding</keyword>
<feature type="binding site" evidence="6">
    <location>
        <begin position="27"/>
        <end position="31"/>
    </location>
    <ligand>
        <name>ATP</name>
        <dbReference type="ChEBI" id="CHEBI:30616"/>
    </ligand>
</feature>
<evidence type="ECO:0000256" key="6">
    <source>
        <dbReference type="PIRSR" id="PIRSR006806-1"/>
    </source>
</evidence>
<dbReference type="PANTHER" id="PTHR23407">
    <property type="entry name" value="ATPASE INHIBITOR/5-FORMYLTETRAHYDROFOLATE CYCLO-LIGASE"/>
    <property type="match status" value="1"/>
</dbReference>
<dbReference type="InterPro" id="IPR037171">
    <property type="entry name" value="NagB/RpiA_transferase-like"/>
</dbReference>
<dbReference type="Gene3D" id="3.40.50.10420">
    <property type="entry name" value="NagB/RpiA/CoA transferase-like"/>
    <property type="match status" value="1"/>
</dbReference>
<dbReference type="PIRSF" id="PIRSF006806">
    <property type="entry name" value="FTHF_cligase"/>
    <property type="match status" value="1"/>
</dbReference>
<evidence type="ECO:0000256" key="2">
    <source>
        <dbReference type="ARBA" id="ARBA00022741"/>
    </source>
</evidence>
<dbReference type="EC" id="6.3.3.2" evidence="5"/>
<dbReference type="GO" id="GO:0035999">
    <property type="term" value="P:tetrahydrofolate interconversion"/>
    <property type="evidence" value="ECO:0007669"/>
    <property type="project" value="TreeGrafter"/>
</dbReference>
<feature type="binding site" evidence="6">
    <location>
        <begin position="186"/>
        <end position="194"/>
    </location>
    <ligand>
        <name>ATP</name>
        <dbReference type="ChEBI" id="CHEBI:30616"/>
    </ligand>
</feature>
<dbReference type="Proteomes" id="UP000606974">
    <property type="component" value="Unassembled WGS sequence"/>
</dbReference>
<dbReference type="SUPFAM" id="SSF100950">
    <property type="entry name" value="NagB/RpiA/CoA transferase-like"/>
    <property type="match status" value="1"/>
</dbReference>
<evidence type="ECO:0000256" key="4">
    <source>
        <dbReference type="ARBA" id="ARBA00036539"/>
    </source>
</evidence>
<comment type="catalytic activity">
    <reaction evidence="4">
        <text>(6S)-5-formyl-5,6,7,8-tetrahydrofolate + ATP = (6R)-5,10-methenyltetrahydrofolate + ADP + phosphate</text>
        <dbReference type="Rhea" id="RHEA:10488"/>
        <dbReference type="ChEBI" id="CHEBI:30616"/>
        <dbReference type="ChEBI" id="CHEBI:43474"/>
        <dbReference type="ChEBI" id="CHEBI:57455"/>
        <dbReference type="ChEBI" id="CHEBI:57457"/>
        <dbReference type="ChEBI" id="CHEBI:456216"/>
        <dbReference type="EC" id="6.3.3.2"/>
    </reaction>
</comment>
<comment type="similarity">
    <text evidence="1">Belongs to the 5-formyltetrahydrofolate cyclo-ligase family.</text>
</comment>
<name>A0A8H7DZQ4_9EURO</name>
<dbReference type="PANTHER" id="PTHR23407:SF1">
    <property type="entry name" value="5-FORMYLTETRAHYDROFOLATE CYCLO-LIGASE"/>
    <property type="match status" value="1"/>
</dbReference>
<evidence type="ECO:0000313" key="8">
    <source>
        <dbReference type="Proteomes" id="UP000606974"/>
    </source>
</evidence>
<feature type="binding site" evidence="6">
    <location>
        <position position="73"/>
    </location>
    <ligand>
        <name>substrate</name>
    </ligand>
</feature>
<keyword evidence="3 6" id="KW-0067">ATP-binding</keyword>
<dbReference type="EMBL" id="JAACFV010000151">
    <property type="protein sequence ID" value="KAF7504042.1"/>
    <property type="molecule type" value="Genomic_DNA"/>
</dbReference>
<evidence type="ECO:0000256" key="1">
    <source>
        <dbReference type="ARBA" id="ARBA00010638"/>
    </source>
</evidence>
<dbReference type="AlphaFoldDB" id="A0A8H7DZQ4"/>
<dbReference type="InterPro" id="IPR024185">
    <property type="entry name" value="FTHF_cligase-like_sf"/>
</dbReference>